<dbReference type="EMBL" id="JBFOLK010000001">
    <property type="protein sequence ID" value="KAL2542683.1"/>
    <property type="molecule type" value="Genomic_DNA"/>
</dbReference>
<organism evidence="2 3">
    <name type="scientific">Abeliophyllum distichum</name>
    <dbReference type="NCBI Taxonomy" id="126358"/>
    <lineage>
        <taxon>Eukaryota</taxon>
        <taxon>Viridiplantae</taxon>
        <taxon>Streptophyta</taxon>
        <taxon>Embryophyta</taxon>
        <taxon>Tracheophyta</taxon>
        <taxon>Spermatophyta</taxon>
        <taxon>Magnoliopsida</taxon>
        <taxon>eudicotyledons</taxon>
        <taxon>Gunneridae</taxon>
        <taxon>Pentapetalae</taxon>
        <taxon>asterids</taxon>
        <taxon>lamiids</taxon>
        <taxon>Lamiales</taxon>
        <taxon>Oleaceae</taxon>
        <taxon>Forsythieae</taxon>
        <taxon>Abeliophyllum</taxon>
    </lineage>
</organism>
<dbReference type="AlphaFoldDB" id="A0ABD1VZ57"/>
<protein>
    <submittedName>
        <fullName evidence="2">Uncharacterized protein</fullName>
    </submittedName>
</protein>
<comment type="caution">
    <text evidence="2">The sequence shown here is derived from an EMBL/GenBank/DDBJ whole genome shotgun (WGS) entry which is preliminary data.</text>
</comment>
<name>A0ABD1VZ57_9LAMI</name>
<feature type="compositionally biased region" description="Basic and acidic residues" evidence="1">
    <location>
        <begin position="22"/>
        <end position="33"/>
    </location>
</feature>
<keyword evidence="3" id="KW-1185">Reference proteome</keyword>
<proteinExistence type="predicted"/>
<reference evidence="3" key="1">
    <citation type="submission" date="2024-07" db="EMBL/GenBank/DDBJ databases">
        <title>Two chromosome-level genome assemblies of Korean endemic species Abeliophyllum distichum and Forsythia ovata (Oleaceae).</title>
        <authorList>
            <person name="Jang H."/>
        </authorList>
    </citation>
    <scope>NUCLEOTIDE SEQUENCE [LARGE SCALE GENOMIC DNA]</scope>
</reference>
<accession>A0ABD1VZ57</accession>
<evidence type="ECO:0000256" key="1">
    <source>
        <dbReference type="SAM" id="MobiDB-lite"/>
    </source>
</evidence>
<feature type="region of interest" description="Disordered" evidence="1">
    <location>
        <begin position="1"/>
        <end position="53"/>
    </location>
</feature>
<gene>
    <name evidence="2" type="ORF">Adt_03661</name>
</gene>
<evidence type="ECO:0000313" key="2">
    <source>
        <dbReference type="EMBL" id="KAL2542683.1"/>
    </source>
</evidence>
<evidence type="ECO:0000313" key="3">
    <source>
        <dbReference type="Proteomes" id="UP001604336"/>
    </source>
</evidence>
<feature type="compositionally biased region" description="Polar residues" evidence="1">
    <location>
        <begin position="1"/>
        <end position="10"/>
    </location>
</feature>
<sequence>MKELLSSNDTDFGLEQPAHIPKHTENDKAKEINSSRVASQRTFQKRALDVPDDGGRKRLKFKFSSTRNISSLEHVEKIPGTILVSEDSNFGDQASQGLKATLVLKDSSSEDQNNEIIDMIDALDGIDGFNGSKDPPCDYPSHISGGILASKLADINDEGEVNSRTSVVKNGQEAPVIPIFIVFDCCSYFKYKKSWNCTNLFFHVWTLA</sequence>
<dbReference type="Proteomes" id="UP001604336">
    <property type="component" value="Unassembled WGS sequence"/>
</dbReference>